<feature type="transmembrane region" description="Helical" evidence="1">
    <location>
        <begin position="39"/>
        <end position="58"/>
    </location>
</feature>
<proteinExistence type="predicted"/>
<evidence type="ECO:0000313" key="2">
    <source>
        <dbReference type="EMBL" id="MFC7068356.1"/>
    </source>
</evidence>
<organism evidence="2 3">
    <name type="scientific">Halobaculum lipolyticum</name>
    <dbReference type="NCBI Taxonomy" id="3032001"/>
    <lineage>
        <taxon>Archaea</taxon>
        <taxon>Methanobacteriati</taxon>
        <taxon>Methanobacteriota</taxon>
        <taxon>Stenosarchaea group</taxon>
        <taxon>Halobacteria</taxon>
        <taxon>Halobacteriales</taxon>
        <taxon>Haloferacaceae</taxon>
        <taxon>Halobaculum</taxon>
    </lineage>
</organism>
<feature type="transmembrane region" description="Helical" evidence="1">
    <location>
        <begin position="12"/>
        <end position="33"/>
    </location>
</feature>
<comment type="caution">
    <text evidence="2">The sequence shown here is derived from an EMBL/GenBank/DDBJ whole genome shotgun (WGS) entry which is preliminary data.</text>
</comment>
<keyword evidence="3" id="KW-1185">Reference proteome</keyword>
<sequence length="60" mass="6561">MSSHPPVVRTGHVRSIWSAILSIPFAVMAAPLLGRDSAAFYFLGVSLLFVAYSCFTMLRT</sequence>
<gene>
    <name evidence="2" type="ORF">ACFQL9_01780</name>
</gene>
<dbReference type="AlphaFoldDB" id="A0ABD5WAK2"/>
<dbReference type="Proteomes" id="UP001596461">
    <property type="component" value="Unassembled WGS sequence"/>
</dbReference>
<keyword evidence="1" id="KW-1133">Transmembrane helix</keyword>
<accession>A0ABD5WAK2</accession>
<evidence type="ECO:0000313" key="3">
    <source>
        <dbReference type="Proteomes" id="UP001596461"/>
    </source>
</evidence>
<name>A0ABD5WAK2_9EURY</name>
<dbReference type="RefSeq" id="WP_390209810.1">
    <property type="nucleotide sequence ID" value="NZ_JBHTAH010000001.1"/>
</dbReference>
<protein>
    <submittedName>
        <fullName evidence="2">Uncharacterized protein</fullName>
    </submittedName>
</protein>
<keyword evidence="1" id="KW-0812">Transmembrane</keyword>
<evidence type="ECO:0000256" key="1">
    <source>
        <dbReference type="SAM" id="Phobius"/>
    </source>
</evidence>
<dbReference type="EMBL" id="JBHTAH010000001">
    <property type="protein sequence ID" value="MFC7068356.1"/>
    <property type="molecule type" value="Genomic_DNA"/>
</dbReference>
<reference evidence="2 3" key="1">
    <citation type="journal article" date="2019" name="Int. J. Syst. Evol. Microbiol.">
        <title>The Global Catalogue of Microorganisms (GCM) 10K type strain sequencing project: providing services to taxonomists for standard genome sequencing and annotation.</title>
        <authorList>
            <consortium name="The Broad Institute Genomics Platform"/>
            <consortium name="The Broad Institute Genome Sequencing Center for Infectious Disease"/>
            <person name="Wu L."/>
            <person name="Ma J."/>
        </authorList>
    </citation>
    <scope>NUCLEOTIDE SEQUENCE [LARGE SCALE GENOMIC DNA]</scope>
    <source>
        <strain evidence="2 3">DT31</strain>
    </source>
</reference>
<keyword evidence="1" id="KW-0472">Membrane</keyword>